<dbReference type="RefSeq" id="WP_169911592.1">
    <property type="nucleotide sequence ID" value="NZ_MZGV01000020.1"/>
</dbReference>
<feature type="domain" description="Calcineurin-like phosphoesterase" evidence="2">
    <location>
        <begin position="5"/>
        <end position="196"/>
    </location>
</feature>
<name>A0A1V4IP35_9CLOT</name>
<evidence type="ECO:0000313" key="4">
    <source>
        <dbReference type="Proteomes" id="UP000190080"/>
    </source>
</evidence>
<keyword evidence="1" id="KW-0378">Hydrolase</keyword>
<organism evidence="3 4">
    <name type="scientific">Clostridium oryzae</name>
    <dbReference type="NCBI Taxonomy" id="1450648"/>
    <lineage>
        <taxon>Bacteria</taxon>
        <taxon>Bacillati</taxon>
        <taxon>Bacillota</taxon>
        <taxon>Clostridia</taxon>
        <taxon>Eubacteriales</taxon>
        <taxon>Clostridiaceae</taxon>
        <taxon>Clostridium</taxon>
    </lineage>
</organism>
<dbReference type="Gene3D" id="3.60.21.10">
    <property type="match status" value="1"/>
</dbReference>
<dbReference type="SUPFAM" id="SSF56300">
    <property type="entry name" value="Metallo-dependent phosphatases"/>
    <property type="match status" value="1"/>
</dbReference>
<dbReference type="InterPro" id="IPR004843">
    <property type="entry name" value="Calcineurin-like_PHP"/>
</dbReference>
<evidence type="ECO:0000313" key="3">
    <source>
        <dbReference type="EMBL" id="OPJ61676.1"/>
    </source>
</evidence>
<accession>A0A1V4IP35</accession>
<dbReference type="GO" id="GO:0016787">
    <property type="term" value="F:hydrolase activity"/>
    <property type="evidence" value="ECO:0007669"/>
    <property type="project" value="UniProtKB-KW"/>
</dbReference>
<keyword evidence="4" id="KW-1185">Reference proteome</keyword>
<dbReference type="Proteomes" id="UP000190080">
    <property type="component" value="Unassembled WGS sequence"/>
</dbReference>
<protein>
    <submittedName>
        <fullName evidence="3">Putative metallophosphoesterase YhaO</fullName>
    </submittedName>
</protein>
<dbReference type="PANTHER" id="PTHR30337:SF7">
    <property type="entry name" value="PHOSPHOESTERASE"/>
    <property type="match status" value="1"/>
</dbReference>
<evidence type="ECO:0000259" key="2">
    <source>
        <dbReference type="Pfam" id="PF00149"/>
    </source>
</evidence>
<dbReference type="InterPro" id="IPR050535">
    <property type="entry name" value="DNA_Repair-Maintenance_Comp"/>
</dbReference>
<dbReference type="PANTHER" id="PTHR30337">
    <property type="entry name" value="COMPONENT OF ATP-DEPENDENT DSDNA EXONUCLEASE"/>
    <property type="match status" value="1"/>
</dbReference>
<dbReference type="EMBL" id="MZGV01000020">
    <property type="protein sequence ID" value="OPJ61676.1"/>
    <property type="molecule type" value="Genomic_DNA"/>
</dbReference>
<dbReference type="InterPro" id="IPR029052">
    <property type="entry name" value="Metallo-depent_PP-like"/>
</dbReference>
<gene>
    <name evidence="3" type="primary">yhaO</name>
    <name evidence="3" type="ORF">CLORY_21760</name>
</gene>
<dbReference type="Pfam" id="PF00149">
    <property type="entry name" value="Metallophos"/>
    <property type="match status" value="1"/>
</dbReference>
<dbReference type="STRING" id="1450648.CLORY_21760"/>
<evidence type="ECO:0000256" key="1">
    <source>
        <dbReference type="ARBA" id="ARBA00022801"/>
    </source>
</evidence>
<comment type="caution">
    <text evidence="3">The sequence shown here is derived from an EMBL/GenBank/DDBJ whole genome shotgun (WGS) entry which is preliminary data.</text>
</comment>
<sequence length="389" mass="45075">MNSVKILHCSDFHFDTVFSDLTLEKAEQRREDIRENLGSIIELAKEEKVNFILIAGDMFDNTMVRYETITYIRDKFCSIPETQIFISPGNHDALTERSFYKDIIWPDNVHIFTTEMQCFSYDELNADVYGRAFSESYERESFLNNFKASDENRINIMCIHGDFTASSNISDYNAVTTEHISNSKLDYLALGHIHSYSGINKSGDTLWAYSGCPEGRGFDEQGDKGVLVGEIYKGHADLRFVKTCKRVYLTYEVDITGAENYDNIMTKIIDEIEKNMEYQDVGEAIQNMSQNLCQIVLKGRIKKEFKINKSILEEKLLRKFYYAKLLDKTDFEVDYEAISKEYTLRGIFVKKMLQKIQLEEDENEKISLLKALNLGLDVLEQKEVTTNDY</sequence>
<dbReference type="AlphaFoldDB" id="A0A1V4IP35"/>
<dbReference type="CDD" id="cd00840">
    <property type="entry name" value="MPP_Mre11_N"/>
    <property type="match status" value="1"/>
</dbReference>
<reference evidence="3 4" key="1">
    <citation type="submission" date="2017-03" db="EMBL/GenBank/DDBJ databases">
        <title>Genome sequence of Clostridium oryzae DSM 28571.</title>
        <authorList>
            <person name="Poehlein A."/>
            <person name="Daniel R."/>
        </authorList>
    </citation>
    <scope>NUCLEOTIDE SEQUENCE [LARGE SCALE GENOMIC DNA]</scope>
    <source>
        <strain evidence="3 4">DSM 28571</strain>
    </source>
</reference>
<proteinExistence type="predicted"/>
<dbReference type="InterPro" id="IPR041796">
    <property type="entry name" value="Mre11_N"/>
</dbReference>